<dbReference type="PANTHER" id="PTHR30600:SF10">
    <property type="entry name" value="BLL6722 PROTEIN"/>
    <property type="match status" value="1"/>
</dbReference>
<dbReference type="EMBL" id="JACCFH010000001">
    <property type="protein sequence ID" value="NYG32863.1"/>
    <property type="molecule type" value="Genomic_DNA"/>
</dbReference>
<name>A0A7Y9U5D6_9BURK</name>
<keyword evidence="6 7" id="KW-0408">Iron</keyword>
<evidence type="ECO:0000313" key="11">
    <source>
        <dbReference type="Proteomes" id="UP000518288"/>
    </source>
</evidence>
<evidence type="ECO:0000256" key="3">
    <source>
        <dbReference type="ARBA" id="ARBA00022723"/>
    </source>
</evidence>
<evidence type="ECO:0000256" key="8">
    <source>
        <dbReference type="SAM" id="SignalP"/>
    </source>
</evidence>
<dbReference type="InterPro" id="IPR009056">
    <property type="entry name" value="Cyt_c-like_dom"/>
</dbReference>
<dbReference type="SUPFAM" id="SSF46626">
    <property type="entry name" value="Cytochrome c"/>
    <property type="match status" value="2"/>
</dbReference>
<dbReference type="GO" id="GO:0020037">
    <property type="term" value="F:heme binding"/>
    <property type="evidence" value="ECO:0007669"/>
    <property type="project" value="InterPro"/>
</dbReference>
<dbReference type="InterPro" id="IPR004852">
    <property type="entry name" value="Di-haem_cyt_c_peroxidsae"/>
</dbReference>
<keyword evidence="4 8" id="KW-0732">Signal</keyword>
<dbReference type="GO" id="GO:0030313">
    <property type="term" value="C:cell envelope"/>
    <property type="evidence" value="ECO:0007669"/>
    <property type="project" value="UniProtKB-SubCell"/>
</dbReference>
<organism evidence="10 11">
    <name type="scientific">Sphaerotilus montanus</name>
    <dbReference type="NCBI Taxonomy" id="522889"/>
    <lineage>
        <taxon>Bacteria</taxon>
        <taxon>Pseudomonadati</taxon>
        <taxon>Pseudomonadota</taxon>
        <taxon>Betaproteobacteria</taxon>
        <taxon>Burkholderiales</taxon>
        <taxon>Sphaerotilaceae</taxon>
        <taxon>Sphaerotilus</taxon>
    </lineage>
</organism>
<accession>A0A7Y9U5D6</accession>
<feature type="domain" description="Cytochrome c" evidence="9">
    <location>
        <begin position="50"/>
        <end position="168"/>
    </location>
</feature>
<keyword evidence="10" id="KW-0575">Peroxidase</keyword>
<protein>
    <submittedName>
        <fullName evidence="10">Cytochrome c peroxidase</fullName>
        <ecNumber evidence="10">1.11.1.5</ecNumber>
    </submittedName>
</protein>
<evidence type="ECO:0000256" key="5">
    <source>
        <dbReference type="ARBA" id="ARBA00023002"/>
    </source>
</evidence>
<dbReference type="PROSITE" id="PS51007">
    <property type="entry name" value="CYTC"/>
    <property type="match status" value="2"/>
</dbReference>
<evidence type="ECO:0000259" key="9">
    <source>
        <dbReference type="PROSITE" id="PS51007"/>
    </source>
</evidence>
<dbReference type="AlphaFoldDB" id="A0A7Y9U5D6"/>
<dbReference type="PROSITE" id="PS51257">
    <property type="entry name" value="PROKAR_LIPOPROTEIN"/>
    <property type="match status" value="1"/>
</dbReference>
<proteinExistence type="predicted"/>
<dbReference type="InterPro" id="IPR036909">
    <property type="entry name" value="Cyt_c-like_dom_sf"/>
</dbReference>
<feature type="signal peptide" evidence="8">
    <location>
        <begin position="1"/>
        <end position="26"/>
    </location>
</feature>
<comment type="subcellular location">
    <subcellularLocation>
        <location evidence="1">Cell envelope</location>
    </subcellularLocation>
</comment>
<dbReference type="Proteomes" id="UP000518288">
    <property type="component" value="Unassembled WGS sequence"/>
</dbReference>
<dbReference type="PANTHER" id="PTHR30600">
    <property type="entry name" value="CYTOCHROME C PEROXIDASE-RELATED"/>
    <property type="match status" value="1"/>
</dbReference>
<keyword evidence="2 7" id="KW-0349">Heme</keyword>
<evidence type="ECO:0000256" key="6">
    <source>
        <dbReference type="ARBA" id="ARBA00023004"/>
    </source>
</evidence>
<keyword evidence="3 7" id="KW-0479">Metal-binding</keyword>
<evidence type="ECO:0000313" key="10">
    <source>
        <dbReference type="EMBL" id="NYG32863.1"/>
    </source>
</evidence>
<feature type="domain" description="Cytochrome c" evidence="9">
    <location>
        <begin position="225"/>
        <end position="400"/>
    </location>
</feature>
<keyword evidence="11" id="KW-1185">Reference proteome</keyword>
<feature type="chain" id="PRO_5031536207" evidence="8">
    <location>
        <begin position="27"/>
        <end position="414"/>
    </location>
</feature>
<evidence type="ECO:0000256" key="4">
    <source>
        <dbReference type="ARBA" id="ARBA00022729"/>
    </source>
</evidence>
<dbReference type="Gene3D" id="1.10.760.10">
    <property type="entry name" value="Cytochrome c-like domain"/>
    <property type="match status" value="2"/>
</dbReference>
<dbReference type="Pfam" id="PF03150">
    <property type="entry name" value="CCP_MauG"/>
    <property type="match status" value="1"/>
</dbReference>
<dbReference type="EC" id="1.11.1.5" evidence="10"/>
<evidence type="ECO:0000256" key="2">
    <source>
        <dbReference type="ARBA" id="ARBA00022617"/>
    </source>
</evidence>
<evidence type="ECO:0000256" key="7">
    <source>
        <dbReference type="PROSITE-ProRule" id="PRU00433"/>
    </source>
</evidence>
<sequence>MRDHPTRSTWRFAALPALLTALGLSACGGGDTDVAVTAPDATPVAVTAVTRLSVGEAMFNDKSLSASGQQACASCHATPAAHADPAGTLLPLGGAAMDRQGTRSSPSLLYLAANAAFRFTADGTPRGGFTWDGRADTRQHQASGPLLDASEMANASTAAVAAKVRSTALYTDFARLYGLPAAATDQQVFDALTLALATYQAEDPDYLLFNSKFDQVLDGKATLSAQEARGLQLFNAPERGNCASCHTSQVGADGSRPLFTDFRYAALGVPRNTAITANADAAFFDMGLCGPKRTDLASRLDLCGQFKVPTLRNVAVTAPYFHNAKVATLDEAVRFYATRDIDPGRWYPVVDGRPDLFDDLPVALRGNVVQTAPFGLAPGAAPRLSAQDVADLSAFLRTLTDDFTAPAGSATVAR</sequence>
<dbReference type="GO" id="GO:0046872">
    <property type="term" value="F:metal ion binding"/>
    <property type="evidence" value="ECO:0007669"/>
    <property type="project" value="UniProtKB-KW"/>
</dbReference>
<reference evidence="10 11" key="1">
    <citation type="submission" date="2020-07" db="EMBL/GenBank/DDBJ databases">
        <title>Genomic Encyclopedia of Archaeal and Bacterial Type Strains, Phase II (KMG-II): from individual species to whole genera.</title>
        <authorList>
            <person name="Goeker M."/>
        </authorList>
    </citation>
    <scope>NUCLEOTIDE SEQUENCE [LARGE SCALE GENOMIC DNA]</scope>
    <source>
        <strain evidence="10 11">DSM 21226</strain>
    </source>
</reference>
<dbReference type="GO" id="GO:0009055">
    <property type="term" value="F:electron transfer activity"/>
    <property type="evidence" value="ECO:0007669"/>
    <property type="project" value="InterPro"/>
</dbReference>
<dbReference type="InterPro" id="IPR051395">
    <property type="entry name" value="Cytochrome_c_Peroxidase/MauG"/>
</dbReference>
<dbReference type="GO" id="GO:0004130">
    <property type="term" value="F:cytochrome-c peroxidase activity"/>
    <property type="evidence" value="ECO:0007669"/>
    <property type="project" value="UniProtKB-EC"/>
</dbReference>
<dbReference type="RefSeq" id="WP_179633697.1">
    <property type="nucleotide sequence ID" value="NZ_JACCFH010000001.1"/>
</dbReference>
<gene>
    <name evidence="10" type="ORF">BDD16_001849</name>
</gene>
<keyword evidence="5 10" id="KW-0560">Oxidoreductase</keyword>
<comment type="caution">
    <text evidence="10">The sequence shown here is derived from an EMBL/GenBank/DDBJ whole genome shotgun (WGS) entry which is preliminary data.</text>
</comment>
<evidence type="ECO:0000256" key="1">
    <source>
        <dbReference type="ARBA" id="ARBA00004196"/>
    </source>
</evidence>